<feature type="compositionally biased region" description="Basic residues" evidence="4">
    <location>
        <begin position="1"/>
        <end position="34"/>
    </location>
</feature>
<gene>
    <name evidence="5" type="ORF">SAMN05421512_101136</name>
</gene>
<evidence type="ECO:0000313" key="6">
    <source>
        <dbReference type="Proteomes" id="UP000219331"/>
    </source>
</evidence>
<feature type="binding site" evidence="2">
    <location>
        <position position="200"/>
    </location>
    <ligand>
        <name>substrate</name>
    </ligand>
</feature>
<feature type="binding site" evidence="3">
    <location>
        <position position="284"/>
    </location>
    <ligand>
        <name>substrate</name>
    </ligand>
</feature>
<dbReference type="STRING" id="538381.GCA_001696535_01218"/>
<dbReference type="InterPro" id="IPR038404">
    <property type="entry name" value="TRAP_DctP_sf"/>
</dbReference>
<proteinExistence type="predicted"/>
<keyword evidence="6" id="KW-1185">Reference proteome</keyword>
<feature type="binding site" evidence="3">
    <location>
        <position position="259"/>
    </location>
    <ligand>
        <name>Na(+)</name>
        <dbReference type="ChEBI" id="CHEBI:29101"/>
    </ligand>
</feature>
<keyword evidence="1" id="KW-0732">Signal</keyword>
<dbReference type="Pfam" id="PF03480">
    <property type="entry name" value="DctP"/>
    <property type="match status" value="1"/>
</dbReference>
<evidence type="ECO:0000256" key="1">
    <source>
        <dbReference type="ARBA" id="ARBA00022729"/>
    </source>
</evidence>
<name>A0A285R636_9HYPH</name>
<dbReference type="PROSITE" id="PS51318">
    <property type="entry name" value="TAT"/>
    <property type="match status" value="1"/>
</dbReference>
<dbReference type="PANTHER" id="PTHR33376">
    <property type="match status" value="1"/>
</dbReference>
<dbReference type="PIRSF" id="PIRSF039026">
    <property type="entry name" value="SiaP"/>
    <property type="match status" value="1"/>
</dbReference>
<evidence type="ECO:0000256" key="4">
    <source>
        <dbReference type="SAM" id="MobiDB-lite"/>
    </source>
</evidence>
<dbReference type="AlphaFoldDB" id="A0A285R636"/>
<sequence length="403" mass="43369">MKHRLAPPVRRRHVQGHGTFRRHGSRRRMKHRKTSSSSSRPSGVTRRGALGLAGLGLSSLGLAGGLATPALAQTTIEWKMVTTWPADQPGPGVSASRICDTIARLSGGRMRVRLFPAGGLVAGGEVFDAVSAGTAQMGHASPAFWQDRLPAAVFFSAVPFGLLPYEHVTWLEQGGGMGLWERLYAPFGIKPLMGGNSGPQLGGWFMRPVMSLEDLRGLRIRMTGLGGEVMRRLGATPVSLPPAEIVPALQSGLLDAAEFLGPEADRAMGFQNVSKLCYTPGFHEPNGASETLINQVAYDGLPDDLKGVIVAACRMETLHSIAESAWRNSEALRQLVGEDGVELRRFPQPVMQALQTTSKDVVGALANTGDVARDIHASYIRALERLTPWSEVSDRQMLDGRTP</sequence>
<feature type="region of interest" description="Disordered" evidence="4">
    <location>
        <begin position="1"/>
        <end position="47"/>
    </location>
</feature>
<dbReference type="EMBL" id="OBML01000001">
    <property type="protein sequence ID" value="SOB89228.1"/>
    <property type="molecule type" value="Genomic_DNA"/>
</dbReference>
<keyword evidence="3" id="KW-0479">Metal-binding</keyword>
<feature type="binding site" evidence="2">
    <location>
        <position position="221"/>
    </location>
    <ligand>
        <name>substrate</name>
    </ligand>
</feature>
<dbReference type="InterPro" id="IPR006311">
    <property type="entry name" value="TAT_signal"/>
</dbReference>
<accession>A0A285R636</accession>
<reference evidence="5 6" key="1">
    <citation type="submission" date="2017-08" db="EMBL/GenBank/DDBJ databases">
        <authorList>
            <person name="de Groot N.N."/>
        </authorList>
    </citation>
    <scope>NUCLEOTIDE SEQUENCE [LARGE SCALE GENOMIC DNA]</scope>
    <source>
        <strain evidence="5 6">USBA 352</strain>
    </source>
</reference>
<dbReference type="CDD" id="cd13604">
    <property type="entry name" value="PBP2_TRAP_ketoacid_lactate_like"/>
    <property type="match status" value="1"/>
</dbReference>
<feature type="compositionally biased region" description="Low complexity" evidence="4">
    <location>
        <begin position="35"/>
        <end position="47"/>
    </location>
</feature>
<dbReference type="InterPro" id="IPR026289">
    <property type="entry name" value="SBP_TakP-like"/>
</dbReference>
<organism evidence="5 6">
    <name type="scientific">Stappia indica</name>
    <dbReference type="NCBI Taxonomy" id="538381"/>
    <lineage>
        <taxon>Bacteria</taxon>
        <taxon>Pseudomonadati</taxon>
        <taxon>Pseudomonadota</taxon>
        <taxon>Alphaproteobacteria</taxon>
        <taxon>Hyphomicrobiales</taxon>
        <taxon>Stappiaceae</taxon>
        <taxon>Stappia</taxon>
    </lineage>
</organism>
<dbReference type="GO" id="GO:0046872">
    <property type="term" value="F:metal ion binding"/>
    <property type="evidence" value="ECO:0007669"/>
    <property type="project" value="UniProtKB-KW"/>
</dbReference>
<evidence type="ECO:0000256" key="2">
    <source>
        <dbReference type="PIRSR" id="PIRSR039026-1"/>
    </source>
</evidence>
<dbReference type="GO" id="GO:0055085">
    <property type="term" value="P:transmembrane transport"/>
    <property type="evidence" value="ECO:0007669"/>
    <property type="project" value="InterPro"/>
</dbReference>
<evidence type="ECO:0000313" key="5">
    <source>
        <dbReference type="EMBL" id="SOB89228.1"/>
    </source>
</evidence>
<dbReference type="GO" id="GO:0031317">
    <property type="term" value="C:tripartite ATP-independent periplasmic transporter complex"/>
    <property type="evidence" value="ECO:0007669"/>
    <property type="project" value="InterPro"/>
</dbReference>
<dbReference type="PANTHER" id="PTHR33376:SF5">
    <property type="entry name" value="EXTRACYTOPLASMIC SOLUTE RECEPTOR PROTEIN"/>
    <property type="match status" value="1"/>
</dbReference>
<evidence type="ECO:0000256" key="3">
    <source>
        <dbReference type="PIRSR" id="PIRSR039026-2"/>
    </source>
</evidence>
<dbReference type="InterPro" id="IPR018389">
    <property type="entry name" value="DctP_fam"/>
</dbReference>
<dbReference type="Gene3D" id="3.40.190.10">
    <property type="entry name" value="Periplasmic binding protein-like II"/>
    <property type="match status" value="1"/>
</dbReference>
<dbReference type="Proteomes" id="UP000219331">
    <property type="component" value="Unassembled WGS sequence"/>
</dbReference>
<feature type="binding site" evidence="3">
    <location>
        <position position="258"/>
    </location>
    <ligand>
        <name>substrate</name>
    </ligand>
</feature>
<protein>
    <submittedName>
        <fullName evidence="5">TRAP-type mannitol/chloroaromatic compound transport system, substrate-binding protein</fullName>
    </submittedName>
</protein>
<dbReference type="Gene3D" id="3.40.190.170">
    <property type="entry name" value="Bacterial extracellular solute-binding protein, family 7"/>
    <property type="match status" value="1"/>
</dbReference>